<evidence type="ECO:0000256" key="1">
    <source>
        <dbReference type="ARBA" id="ARBA00004123"/>
    </source>
</evidence>
<evidence type="ECO:0000256" key="5">
    <source>
        <dbReference type="ARBA" id="ARBA00023163"/>
    </source>
</evidence>
<keyword evidence="2" id="KW-0479">Metal-binding</keyword>
<dbReference type="GO" id="GO:0006351">
    <property type="term" value="P:DNA-templated transcription"/>
    <property type="evidence" value="ECO:0007669"/>
    <property type="project" value="InterPro"/>
</dbReference>
<protein>
    <submittedName>
        <fullName evidence="9">Fungal-specific transcription factor domain-containing protein</fullName>
    </submittedName>
</protein>
<feature type="domain" description="Zn(2)-C6 fungal-type" evidence="8">
    <location>
        <begin position="4"/>
        <end position="35"/>
    </location>
</feature>
<reference evidence="9 10" key="1">
    <citation type="submission" date="2019-04" db="EMBL/GenBank/DDBJ databases">
        <title>Friends and foes A comparative genomics study of 23 Aspergillus species from section Flavi.</title>
        <authorList>
            <consortium name="DOE Joint Genome Institute"/>
            <person name="Kjaerbolling I."/>
            <person name="Vesth T."/>
            <person name="Frisvad J.C."/>
            <person name="Nybo J.L."/>
            <person name="Theobald S."/>
            <person name="Kildgaard S."/>
            <person name="Isbrandt T."/>
            <person name="Kuo A."/>
            <person name="Sato A."/>
            <person name="Lyhne E.K."/>
            <person name="Kogle M.E."/>
            <person name="Wiebenga A."/>
            <person name="Kun R.S."/>
            <person name="Lubbers R.J."/>
            <person name="Makela M.R."/>
            <person name="Barry K."/>
            <person name="Chovatia M."/>
            <person name="Clum A."/>
            <person name="Daum C."/>
            <person name="Haridas S."/>
            <person name="He G."/>
            <person name="LaButti K."/>
            <person name="Lipzen A."/>
            <person name="Mondo S."/>
            <person name="Riley R."/>
            <person name="Salamov A."/>
            <person name="Simmons B.A."/>
            <person name="Magnuson J.K."/>
            <person name="Henrissat B."/>
            <person name="Mortensen U.H."/>
            <person name="Larsen T.O."/>
            <person name="Devries R.P."/>
            <person name="Grigoriev I.V."/>
            <person name="Machida M."/>
            <person name="Baker S.E."/>
            <person name="Andersen M.R."/>
        </authorList>
    </citation>
    <scope>NUCLEOTIDE SEQUENCE [LARGE SCALE GENOMIC DNA]</scope>
    <source>
        <strain evidence="9 10">IBT 18842</strain>
    </source>
</reference>
<evidence type="ECO:0000256" key="2">
    <source>
        <dbReference type="ARBA" id="ARBA00022723"/>
    </source>
</evidence>
<organism evidence="9 10">
    <name type="scientific">Aspergillus avenaceus</name>
    <dbReference type="NCBI Taxonomy" id="36643"/>
    <lineage>
        <taxon>Eukaryota</taxon>
        <taxon>Fungi</taxon>
        <taxon>Dikarya</taxon>
        <taxon>Ascomycota</taxon>
        <taxon>Pezizomycotina</taxon>
        <taxon>Eurotiomycetes</taxon>
        <taxon>Eurotiomycetidae</taxon>
        <taxon>Eurotiales</taxon>
        <taxon>Aspergillaceae</taxon>
        <taxon>Aspergillus</taxon>
        <taxon>Aspergillus subgen. Circumdati</taxon>
    </lineage>
</organism>
<dbReference type="CDD" id="cd00067">
    <property type="entry name" value="GAL4"/>
    <property type="match status" value="1"/>
</dbReference>
<comment type="subcellular location">
    <subcellularLocation>
        <location evidence="1">Nucleus</location>
    </subcellularLocation>
</comment>
<keyword evidence="4" id="KW-0238">DNA-binding</keyword>
<evidence type="ECO:0000313" key="9">
    <source>
        <dbReference type="EMBL" id="KAE8152823.1"/>
    </source>
</evidence>
<dbReference type="Pfam" id="PF00172">
    <property type="entry name" value="Zn_clus"/>
    <property type="match status" value="1"/>
</dbReference>
<dbReference type="PANTHER" id="PTHR47540">
    <property type="entry name" value="THIAMINE REPRESSIBLE GENES REGULATORY PROTEIN THI5"/>
    <property type="match status" value="1"/>
</dbReference>
<dbReference type="InterPro" id="IPR001138">
    <property type="entry name" value="Zn2Cys6_DnaBD"/>
</dbReference>
<dbReference type="PANTHER" id="PTHR47540:SF6">
    <property type="entry name" value="ZN(II)2CYS6 TRANSCRIPTION FACTOR (EUROFUNG)"/>
    <property type="match status" value="1"/>
</dbReference>
<evidence type="ECO:0000259" key="8">
    <source>
        <dbReference type="PROSITE" id="PS50048"/>
    </source>
</evidence>
<dbReference type="InterPro" id="IPR051711">
    <property type="entry name" value="Stress_Response_Reg"/>
</dbReference>
<dbReference type="Pfam" id="PF04082">
    <property type="entry name" value="Fungal_trans"/>
    <property type="match status" value="1"/>
</dbReference>
<gene>
    <name evidence="9" type="ORF">BDV25DRAFT_127691</name>
</gene>
<dbReference type="PROSITE" id="PS50048">
    <property type="entry name" value="ZN2_CY6_FUNGAL_2"/>
    <property type="match status" value="1"/>
</dbReference>
<evidence type="ECO:0000256" key="7">
    <source>
        <dbReference type="SAM" id="MobiDB-lite"/>
    </source>
</evidence>
<dbReference type="Gene3D" id="4.10.240.10">
    <property type="entry name" value="Zn(2)-C6 fungal-type DNA-binding domain"/>
    <property type="match status" value="1"/>
</dbReference>
<feature type="compositionally biased region" description="Basic and acidic residues" evidence="7">
    <location>
        <begin position="67"/>
        <end position="86"/>
    </location>
</feature>
<dbReference type="GO" id="GO:0005634">
    <property type="term" value="C:nucleus"/>
    <property type="evidence" value="ECO:0007669"/>
    <property type="project" value="UniProtKB-SubCell"/>
</dbReference>
<keyword evidence="3" id="KW-0805">Transcription regulation</keyword>
<dbReference type="AlphaFoldDB" id="A0A5N6U2G2"/>
<dbReference type="Proteomes" id="UP000325780">
    <property type="component" value="Unassembled WGS sequence"/>
</dbReference>
<keyword evidence="6" id="KW-0539">Nucleus</keyword>
<dbReference type="GO" id="GO:0045944">
    <property type="term" value="P:positive regulation of transcription by RNA polymerase II"/>
    <property type="evidence" value="ECO:0007669"/>
    <property type="project" value="TreeGrafter"/>
</dbReference>
<dbReference type="PROSITE" id="PS00463">
    <property type="entry name" value="ZN2_CY6_FUNGAL_1"/>
    <property type="match status" value="1"/>
</dbReference>
<feature type="region of interest" description="Disordered" evidence="7">
    <location>
        <begin position="65"/>
        <end position="86"/>
    </location>
</feature>
<dbReference type="EMBL" id="ML742047">
    <property type="protein sequence ID" value="KAE8152823.1"/>
    <property type="molecule type" value="Genomic_DNA"/>
</dbReference>
<keyword evidence="10" id="KW-1185">Reference proteome</keyword>
<dbReference type="SUPFAM" id="SSF57701">
    <property type="entry name" value="Zn2/Cys6 DNA-binding domain"/>
    <property type="match status" value="1"/>
</dbReference>
<dbReference type="SMART" id="SM00066">
    <property type="entry name" value="GAL4"/>
    <property type="match status" value="1"/>
</dbReference>
<sequence>MIDSCYRCHAHKIKCSGDNPCRSCIQASKVDQCVFPARERKVTVSENYLRSLEEDSKCLQSIVKGQSSKEQDAGARDELESDSLSHEEDGIVNPLFEVRSESITGKIPAERGFLGEASCMTFGDRLLHCVNKYYQTKNAKQVLNEDEYKLPDRIRTKLLLNIAMRFIGDDPVYRKELRPTALWLSKLYALIALGELYTNQRGSADRQSIPGTNYYLQALNMLHDTYEEASVQHVEVLILLGYYSNSLGRIRSAYAYSGLALRLALSLGMHRLDSSTPTTNAVELESRRRTWWVLYCFERMSASKLGLPISVRDEDIDIELPSMDGLTTEQREEFADPAHLRASVQLARITGNILTEIYCLPKRAKGVFLQRTPRPVASLHMVYNECIIQTTRPVLLHLFRRRYQRNETPRVLEHQNSSPITIVLADSCHLFSSSLILIISALLNPKASTSDLLQTASNILCTMRDRGNIPAADYSERLAFIQASISSLRIDSSTESAAAGLSKAQYNTQEQHVGLASNDINHSCASNHGALSTRVDGVDSEINISITGREILAHPLIDTFLGENASTWPNEMFMDDGEWRSLATEIEEHFLYQV</sequence>
<evidence type="ECO:0000256" key="3">
    <source>
        <dbReference type="ARBA" id="ARBA00023015"/>
    </source>
</evidence>
<dbReference type="GO" id="GO:0043565">
    <property type="term" value="F:sequence-specific DNA binding"/>
    <property type="evidence" value="ECO:0007669"/>
    <property type="project" value="TreeGrafter"/>
</dbReference>
<dbReference type="InterPro" id="IPR007219">
    <property type="entry name" value="XnlR_reg_dom"/>
</dbReference>
<evidence type="ECO:0000256" key="4">
    <source>
        <dbReference type="ARBA" id="ARBA00023125"/>
    </source>
</evidence>
<dbReference type="GO" id="GO:0008270">
    <property type="term" value="F:zinc ion binding"/>
    <property type="evidence" value="ECO:0007669"/>
    <property type="project" value="InterPro"/>
</dbReference>
<dbReference type="GO" id="GO:0000981">
    <property type="term" value="F:DNA-binding transcription factor activity, RNA polymerase II-specific"/>
    <property type="evidence" value="ECO:0007669"/>
    <property type="project" value="InterPro"/>
</dbReference>
<dbReference type="SMART" id="SM00906">
    <property type="entry name" value="Fungal_trans"/>
    <property type="match status" value="1"/>
</dbReference>
<dbReference type="CDD" id="cd12148">
    <property type="entry name" value="fungal_TF_MHR"/>
    <property type="match status" value="1"/>
</dbReference>
<dbReference type="InterPro" id="IPR036864">
    <property type="entry name" value="Zn2-C6_fun-type_DNA-bd_sf"/>
</dbReference>
<keyword evidence="5" id="KW-0804">Transcription</keyword>
<name>A0A5N6U2G2_ASPAV</name>
<accession>A0A5N6U2G2</accession>
<dbReference type="OrthoDB" id="3266505at2759"/>
<evidence type="ECO:0000313" key="10">
    <source>
        <dbReference type="Proteomes" id="UP000325780"/>
    </source>
</evidence>
<proteinExistence type="predicted"/>
<evidence type="ECO:0000256" key="6">
    <source>
        <dbReference type="ARBA" id="ARBA00023242"/>
    </source>
</evidence>